<dbReference type="SUPFAM" id="SSF55073">
    <property type="entry name" value="Nucleotide cyclase"/>
    <property type="match status" value="1"/>
</dbReference>
<feature type="domain" description="PAS" evidence="2">
    <location>
        <begin position="246"/>
        <end position="299"/>
    </location>
</feature>
<evidence type="ECO:0000259" key="4">
    <source>
        <dbReference type="PROSITE" id="PS50883"/>
    </source>
</evidence>
<dbReference type="AlphaFoldDB" id="A0A5D4K7E7"/>
<dbReference type="SMART" id="SM00052">
    <property type="entry name" value="EAL"/>
    <property type="match status" value="1"/>
</dbReference>
<keyword evidence="1" id="KW-1133">Transmembrane helix</keyword>
<dbReference type="Pfam" id="PF13426">
    <property type="entry name" value="PAS_9"/>
    <property type="match status" value="1"/>
</dbReference>
<dbReference type="PANTHER" id="PTHR44757">
    <property type="entry name" value="DIGUANYLATE CYCLASE DGCP"/>
    <property type="match status" value="1"/>
</dbReference>
<sequence length="791" mass="89219">MLSSYGIQLPYVLWSILFSIINGFLMIQSAQKESLTNRVIRSDAIKAVIIGTTFFLTNLFVVLALDLPFESTPFLIYIVTFLLSCIFGTYFVLKLAVNKRLDMGRYVLGGLGLTLVILASDYTAVLILFFPLLEVKPVLLLMTFILTLAISFYSLRFLLQITRETEKVDTNFWVIIGSFATGIALAGIPYLTAMSVLPVINEENPELHLSMLPYALEIVMVWLLSIVPDLFGEQRNQENISKVEVSEQHFQSLFNHNPDAVISFDLNGRFMTANLAAEQVTGYGREELLTMSIKDIVAPVHLSQTLKRFEMTKEGMPQQTEISIIKKDKTQRIVNITGVPIESGHGINGVYTITKDITENKKQSNTIEYLFHYDDYTGLPNRRKFISEVEDFVREQVPFAIYSLDYSRLRTIRDVFGFQVGDQILKELSLRLTTVLPNESIVSRFGGDEIYCLVPTRNQDIQPVLTQLQAILGTPFFVEGHEIFMEMKAGISIYPENGEDPELLIKCADTARASISDNSFHNFAVYKNINLDTSNIEKIIIENELKRAIEQDELTLYYQPKVNSSAMELVGFEALVRWNHPVKGLVSPGLFIPAAEQTNLIVKLEDWVVREACRQLQYWQSTQLKELPVSVNISQRSFANPAFLNNLQNAMAAHTVAASLLEIEITESMTMFNEKETIKKLNQLKELGIRISLDDFGTGYSSLSYLDKLPIDIIKIDKSFIDDLTADQSAMVSTILSIALHNGLGVIAEGVEMKEQVSLLHSLGCDNIQGYYFSRPLPPEEVEAKYIKKAV</sequence>
<comment type="caution">
    <text evidence="6">The sequence shown here is derived from an EMBL/GenBank/DDBJ whole genome shotgun (WGS) entry which is preliminary data.</text>
</comment>
<dbReference type="PROSITE" id="PS50883">
    <property type="entry name" value="EAL"/>
    <property type="match status" value="1"/>
</dbReference>
<feature type="transmembrane region" description="Helical" evidence="1">
    <location>
        <begin position="6"/>
        <end position="27"/>
    </location>
</feature>
<feature type="transmembrane region" description="Helical" evidence="1">
    <location>
        <begin position="74"/>
        <end position="93"/>
    </location>
</feature>
<dbReference type="SUPFAM" id="SSF141868">
    <property type="entry name" value="EAL domain-like"/>
    <property type="match status" value="1"/>
</dbReference>
<dbReference type="NCBIfam" id="TIGR00254">
    <property type="entry name" value="GGDEF"/>
    <property type="match status" value="1"/>
</dbReference>
<organism evidence="6 7">
    <name type="scientific">Rossellomorea vietnamensis</name>
    <dbReference type="NCBI Taxonomy" id="218284"/>
    <lineage>
        <taxon>Bacteria</taxon>
        <taxon>Bacillati</taxon>
        <taxon>Bacillota</taxon>
        <taxon>Bacilli</taxon>
        <taxon>Bacillales</taxon>
        <taxon>Bacillaceae</taxon>
        <taxon>Rossellomorea</taxon>
    </lineage>
</organism>
<dbReference type="PROSITE" id="PS50887">
    <property type="entry name" value="GGDEF"/>
    <property type="match status" value="1"/>
</dbReference>
<feature type="transmembrane region" description="Helical" evidence="1">
    <location>
        <begin position="47"/>
        <end position="68"/>
    </location>
</feature>
<dbReference type="RefSeq" id="WP_148948338.1">
    <property type="nucleotide sequence ID" value="NZ_VTEH01000019.1"/>
</dbReference>
<name>A0A5D4K7E7_9BACI</name>
<dbReference type="InterPro" id="IPR001633">
    <property type="entry name" value="EAL_dom"/>
</dbReference>
<evidence type="ECO:0000313" key="7">
    <source>
        <dbReference type="Proteomes" id="UP000323317"/>
    </source>
</evidence>
<dbReference type="SMART" id="SM00267">
    <property type="entry name" value="GGDEF"/>
    <property type="match status" value="1"/>
</dbReference>
<dbReference type="FunFam" id="3.20.20.450:FF:000001">
    <property type="entry name" value="Cyclic di-GMP phosphodiesterase yahA"/>
    <property type="match status" value="1"/>
</dbReference>
<evidence type="ECO:0000259" key="3">
    <source>
        <dbReference type="PROSITE" id="PS50113"/>
    </source>
</evidence>
<proteinExistence type="predicted"/>
<keyword evidence="1" id="KW-0812">Transmembrane</keyword>
<feature type="transmembrane region" description="Helical" evidence="1">
    <location>
        <begin position="138"/>
        <end position="159"/>
    </location>
</feature>
<dbReference type="InterPro" id="IPR035965">
    <property type="entry name" value="PAS-like_dom_sf"/>
</dbReference>
<accession>A0A5D4K7E7</accession>
<dbReference type="Proteomes" id="UP000323317">
    <property type="component" value="Unassembled WGS sequence"/>
</dbReference>
<keyword evidence="1" id="KW-0472">Membrane</keyword>
<dbReference type="Gene3D" id="3.20.20.450">
    <property type="entry name" value="EAL domain"/>
    <property type="match status" value="1"/>
</dbReference>
<reference evidence="6 7" key="1">
    <citation type="submission" date="2019-08" db="EMBL/GenBank/DDBJ databases">
        <title>Bacillus genomes from the desert of Cuatro Cienegas, Coahuila.</title>
        <authorList>
            <person name="Olmedo-Alvarez G."/>
        </authorList>
    </citation>
    <scope>NUCLEOTIDE SEQUENCE [LARGE SCALE GENOMIC DNA]</scope>
    <source>
        <strain evidence="6 7">CH40_1T</strain>
    </source>
</reference>
<feature type="domain" description="GGDEF" evidence="5">
    <location>
        <begin position="397"/>
        <end position="528"/>
    </location>
</feature>
<dbReference type="InterPro" id="IPR035919">
    <property type="entry name" value="EAL_sf"/>
</dbReference>
<dbReference type="InterPro" id="IPR000014">
    <property type="entry name" value="PAS"/>
</dbReference>
<dbReference type="Gene3D" id="3.30.450.20">
    <property type="entry name" value="PAS domain"/>
    <property type="match status" value="1"/>
</dbReference>
<dbReference type="InterPro" id="IPR000700">
    <property type="entry name" value="PAS-assoc_C"/>
</dbReference>
<dbReference type="PROSITE" id="PS50112">
    <property type="entry name" value="PAS"/>
    <property type="match status" value="1"/>
</dbReference>
<dbReference type="Pfam" id="PF00563">
    <property type="entry name" value="EAL"/>
    <property type="match status" value="1"/>
</dbReference>
<protein>
    <submittedName>
        <fullName evidence="6">EAL domain-containing protein</fullName>
    </submittedName>
</protein>
<dbReference type="InterPro" id="IPR000160">
    <property type="entry name" value="GGDEF_dom"/>
</dbReference>
<evidence type="ECO:0000259" key="5">
    <source>
        <dbReference type="PROSITE" id="PS50887"/>
    </source>
</evidence>
<evidence type="ECO:0000313" key="6">
    <source>
        <dbReference type="EMBL" id="TYR73337.1"/>
    </source>
</evidence>
<dbReference type="SUPFAM" id="SSF55785">
    <property type="entry name" value="PYP-like sensor domain (PAS domain)"/>
    <property type="match status" value="1"/>
</dbReference>
<feature type="transmembrane region" description="Helical" evidence="1">
    <location>
        <begin position="171"/>
        <end position="191"/>
    </location>
</feature>
<dbReference type="Gene3D" id="3.30.70.270">
    <property type="match status" value="1"/>
</dbReference>
<dbReference type="InterPro" id="IPR052155">
    <property type="entry name" value="Biofilm_reg_signaling"/>
</dbReference>
<dbReference type="PROSITE" id="PS50113">
    <property type="entry name" value="PAC"/>
    <property type="match status" value="1"/>
</dbReference>
<dbReference type="CDD" id="cd01949">
    <property type="entry name" value="GGDEF"/>
    <property type="match status" value="1"/>
</dbReference>
<feature type="transmembrane region" description="Helical" evidence="1">
    <location>
        <begin position="105"/>
        <end position="132"/>
    </location>
</feature>
<dbReference type="CDD" id="cd01948">
    <property type="entry name" value="EAL"/>
    <property type="match status" value="1"/>
</dbReference>
<gene>
    <name evidence="6" type="ORF">FZC79_18975</name>
</gene>
<dbReference type="PANTHER" id="PTHR44757:SF2">
    <property type="entry name" value="BIOFILM ARCHITECTURE MAINTENANCE PROTEIN MBAA"/>
    <property type="match status" value="1"/>
</dbReference>
<dbReference type="InterPro" id="IPR043128">
    <property type="entry name" value="Rev_trsase/Diguanyl_cyclase"/>
</dbReference>
<dbReference type="InterPro" id="IPR029787">
    <property type="entry name" value="Nucleotide_cyclase"/>
</dbReference>
<feature type="domain" description="EAL" evidence="4">
    <location>
        <begin position="538"/>
        <end position="790"/>
    </location>
</feature>
<dbReference type="Pfam" id="PF00990">
    <property type="entry name" value="GGDEF"/>
    <property type="match status" value="1"/>
</dbReference>
<evidence type="ECO:0000256" key="1">
    <source>
        <dbReference type="SAM" id="Phobius"/>
    </source>
</evidence>
<evidence type="ECO:0000259" key="2">
    <source>
        <dbReference type="PROSITE" id="PS50112"/>
    </source>
</evidence>
<dbReference type="EMBL" id="VTEH01000019">
    <property type="protein sequence ID" value="TYR73337.1"/>
    <property type="molecule type" value="Genomic_DNA"/>
</dbReference>
<dbReference type="CDD" id="cd00130">
    <property type="entry name" value="PAS"/>
    <property type="match status" value="1"/>
</dbReference>
<dbReference type="SMART" id="SM00091">
    <property type="entry name" value="PAS"/>
    <property type="match status" value="1"/>
</dbReference>
<dbReference type="NCBIfam" id="TIGR00229">
    <property type="entry name" value="sensory_box"/>
    <property type="match status" value="1"/>
</dbReference>
<feature type="domain" description="PAC" evidence="3">
    <location>
        <begin position="318"/>
        <end position="369"/>
    </location>
</feature>